<keyword evidence="3" id="KW-0548">Nucleotidyltransferase</keyword>
<proteinExistence type="predicted"/>
<evidence type="ECO:0000256" key="3">
    <source>
        <dbReference type="ARBA" id="ARBA00022695"/>
    </source>
</evidence>
<keyword evidence="5" id="KW-0255">Endonuclease</keyword>
<dbReference type="Proteomes" id="UP001151760">
    <property type="component" value="Unassembled WGS sequence"/>
</dbReference>
<keyword evidence="2" id="KW-0808">Transferase</keyword>
<dbReference type="InterPro" id="IPR043128">
    <property type="entry name" value="Rev_trsase/Diguanyl_cyclase"/>
</dbReference>
<dbReference type="EMBL" id="BQNB010018265">
    <property type="protein sequence ID" value="GJT72517.1"/>
    <property type="molecule type" value="Genomic_DNA"/>
</dbReference>
<dbReference type="EC" id="2.7.7.49" evidence="1"/>
<dbReference type="InterPro" id="IPR041373">
    <property type="entry name" value="RT_RNaseH"/>
</dbReference>
<comment type="caution">
    <text evidence="9">The sequence shown here is derived from an EMBL/GenBank/DDBJ whole genome shotgun (WGS) entry which is preliminary data.</text>
</comment>
<dbReference type="Gene3D" id="3.10.10.10">
    <property type="entry name" value="HIV Type 1 Reverse Transcriptase, subunit A, domain 1"/>
    <property type="match status" value="1"/>
</dbReference>
<dbReference type="CDD" id="cd00303">
    <property type="entry name" value="retropepsin_like"/>
    <property type="match status" value="1"/>
</dbReference>
<dbReference type="InterPro" id="IPR001584">
    <property type="entry name" value="Integrase_cat-core"/>
</dbReference>
<dbReference type="Gene3D" id="2.40.70.10">
    <property type="entry name" value="Acid Proteases"/>
    <property type="match status" value="1"/>
</dbReference>
<keyword evidence="6" id="KW-0378">Hydrolase</keyword>
<dbReference type="GO" id="GO:0003964">
    <property type="term" value="F:RNA-directed DNA polymerase activity"/>
    <property type="evidence" value="ECO:0007669"/>
    <property type="project" value="UniProtKB-KW"/>
</dbReference>
<evidence type="ECO:0000313" key="9">
    <source>
        <dbReference type="EMBL" id="GJT72517.1"/>
    </source>
</evidence>
<reference evidence="9" key="1">
    <citation type="journal article" date="2022" name="Int. J. Mol. Sci.">
        <title>Draft Genome of Tanacetum Coccineum: Genomic Comparison of Closely Related Tanacetum-Family Plants.</title>
        <authorList>
            <person name="Yamashiro T."/>
            <person name="Shiraishi A."/>
            <person name="Nakayama K."/>
            <person name="Satake H."/>
        </authorList>
    </citation>
    <scope>NUCLEOTIDE SEQUENCE</scope>
</reference>
<gene>
    <name evidence="9" type="ORF">Tco_1031803</name>
</gene>
<dbReference type="Pfam" id="PF00078">
    <property type="entry name" value="RVT_1"/>
    <property type="match status" value="1"/>
</dbReference>
<reference evidence="9" key="2">
    <citation type="submission" date="2022-01" db="EMBL/GenBank/DDBJ databases">
        <authorList>
            <person name="Yamashiro T."/>
            <person name="Shiraishi A."/>
            <person name="Satake H."/>
            <person name="Nakayama K."/>
        </authorList>
    </citation>
    <scope>NUCLEOTIDE SEQUENCE</scope>
</reference>
<dbReference type="InterPro" id="IPR043502">
    <property type="entry name" value="DNA/RNA_pol_sf"/>
</dbReference>
<keyword evidence="10" id="KW-1185">Reference proteome</keyword>
<evidence type="ECO:0000256" key="5">
    <source>
        <dbReference type="ARBA" id="ARBA00022759"/>
    </source>
</evidence>
<evidence type="ECO:0000256" key="1">
    <source>
        <dbReference type="ARBA" id="ARBA00012493"/>
    </source>
</evidence>
<dbReference type="InterPro" id="IPR000477">
    <property type="entry name" value="RT_dom"/>
</dbReference>
<evidence type="ECO:0000313" key="10">
    <source>
        <dbReference type="Proteomes" id="UP001151760"/>
    </source>
</evidence>
<dbReference type="CDD" id="cd09274">
    <property type="entry name" value="RNase_HI_RT_Ty3"/>
    <property type="match status" value="1"/>
</dbReference>
<dbReference type="SUPFAM" id="SSF56672">
    <property type="entry name" value="DNA/RNA polymerases"/>
    <property type="match status" value="1"/>
</dbReference>
<dbReference type="InterPro" id="IPR050951">
    <property type="entry name" value="Retrovirus_Pol_polyprotein"/>
</dbReference>
<dbReference type="Gene3D" id="3.30.420.10">
    <property type="entry name" value="Ribonuclease H-like superfamily/Ribonuclease H"/>
    <property type="match status" value="1"/>
</dbReference>
<dbReference type="Gene3D" id="3.10.20.370">
    <property type="match status" value="1"/>
</dbReference>
<dbReference type="Pfam" id="PF00665">
    <property type="entry name" value="rve"/>
    <property type="match status" value="1"/>
</dbReference>
<dbReference type="CDD" id="cd01647">
    <property type="entry name" value="RT_LTR"/>
    <property type="match status" value="1"/>
</dbReference>
<keyword evidence="7 9" id="KW-0695">RNA-directed DNA polymerase</keyword>
<dbReference type="PANTHER" id="PTHR37984:SF5">
    <property type="entry name" value="PROTEIN NYNRIN-LIKE"/>
    <property type="match status" value="1"/>
</dbReference>
<protein>
    <recommendedName>
        <fullName evidence="1">RNA-directed DNA polymerase</fullName>
        <ecNumber evidence="1">2.7.7.49</ecNumber>
    </recommendedName>
</protein>
<dbReference type="InterPro" id="IPR021109">
    <property type="entry name" value="Peptidase_aspartic_dom_sf"/>
</dbReference>
<evidence type="ECO:0000256" key="4">
    <source>
        <dbReference type="ARBA" id="ARBA00022722"/>
    </source>
</evidence>
<organism evidence="9 10">
    <name type="scientific">Tanacetum coccineum</name>
    <dbReference type="NCBI Taxonomy" id="301880"/>
    <lineage>
        <taxon>Eukaryota</taxon>
        <taxon>Viridiplantae</taxon>
        <taxon>Streptophyta</taxon>
        <taxon>Embryophyta</taxon>
        <taxon>Tracheophyta</taxon>
        <taxon>Spermatophyta</taxon>
        <taxon>Magnoliopsida</taxon>
        <taxon>eudicotyledons</taxon>
        <taxon>Gunneridae</taxon>
        <taxon>Pentapetalae</taxon>
        <taxon>asterids</taxon>
        <taxon>campanulids</taxon>
        <taxon>Asterales</taxon>
        <taxon>Asteraceae</taxon>
        <taxon>Asteroideae</taxon>
        <taxon>Anthemideae</taxon>
        <taxon>Anthemidinae</taxon>
        <taxon>Tanacetum</taxon>
    </lineage>
</organism>
<name>A0ABQ5GCC1_9ASTR</name>
<dbReference type="SUPFAM" id="SSF53098">
    <property type="entry name" value="Ribonuclease H-like"/>
    <property type="match status" value="1"/>
</dbReference>
<dbReference type="Pfam" id="PF17917">
    <property type="entry name" value="RT_RNaseH"/>
    <property type="match status" value="1"/>
</dbReference>
<evidence type="ECO:0000256" key="6">
    <source>
        <dbReference type="ARBA" id="ARBA00022801"/>
    </source>
</evidence>
<dbReference type="InterPro" id="IPR036397">
    <property type="entry name" value="RNaseH_sf"/>
</dbReference>
<keyword evidence="4" id="KW-0540">Nuclease</keyword>
<evidence type="ECO:0000256" key="2">
    <source>
        <dbReference type="ARBA" id="ARBA00022679"/>
    </source>
</evidence>
<dbReference type="InterPro" id="IPR012337">
    <property type="entry name" value="RNaseH-like_sf"/>
</dbReference>
<dbReference type="Gene3D" id="1.10.340.70">
    <property type="match status" value="1"/>
</dbReference>
<sequence>MKVPPYFKKKVPPKLGDSGSFLIPCNFNKTFYCNALDDLGASINLMPYSLYAKISLETHKPTKMSVRLADRSFKYPVGIAKNMLVEVGKFTFPANFVILKMEDSKVPLILGRPFLHTADAIIRVKQKQLNLGVGTERMIFNIDSAIKHSYSNDDTCFSIDVIDEILEEDFDALLDEGSKILHSIKGTVLEEEIFSEFDKFIAMASNENYDSESDEEEPKFKKITINTDYKIKTSLEEPPTDLELKPLPDNLEYVFLEEPSFLPVIISSQLSAQNKSKLVSVLKNIKKHLPGKQQTFLRRLNPNMQEVVKKEIVKLLDTGIIYPIADSPWVSPIHCVPKKGGITVVTNKNDELVPTRTVTGWRVCIDYRKLNEATAKDHFPLPFMDQMLERLAGNKYFCFLDGFSGYFQIPIDPMDQEKTTFTCPFGTYTYRRMPFGLCNALATFQRCMLVIFHDMIEESVELFMDDFSVFGSSFNHYLNNLDKMLQRCKDAHLVLNWEKCHFMVKEGIVLGHKVSEAGLEVDKAKIEVISKLPPPTNIKDTQFEFNDECHNAFRILKEKLTCAPMIVSPNWNLPFELMYDASDFTVGAILGQKDGRNFHPIYFASKTLNAARQNYTIAEKELMAVVFAFDKFRSYLVLSKTIVHTDHSALRHLFNKQDAKPHLIRWILLLQEFDIEIKDRKGTENVAADHLSRIENEETSDDSEVDDDFLKETLMEMNIEDEPWFAYFANYFASNILPKGMTYQQKNKFFSDLKHYFWEEPYLFKVCSDSMIRRCISRPETRTILDQCHHGLTGGHYEPNTTAKKVLDSGFYWPTIIKEAHTQVRLCEAFVVDYVSKWAEAQALSTNDAKVVITFLKKLFCHFGIPKAPISDRGTHFCNKIMEKTMKRYGVNHRFSTSYHPLTSGQVENINKALKRILEKTVKDNPAIWSRKLDDALWAFRTAYKTPTEITPYKLIYGKNCHLPFEIEHHAY</sequence>
<feature type="domain" description="Integrase catalytic" evidence="8">
    <location>
        <begin position="795"/>
        <end position="960"/>
    </location>
</feature>
<dbReference type="Gene3D" id="3.30.70.270">
    <property type="match status" value="1"/>
</dbReference>
<dbReference type="PROSITE" id="PS50994">
    <property type="entry name" value="INTEGRASE"/>
    <property type="match status" value="1"/>
</dbReference>
<evidence type="ECO:0000259" key="8">
    <source>
        <dbReference type="PROSITE" id="PS50994"/>
    </source>
</evidence>
<evidence type="ECO:0000256" key="7">
    <source>
        <dbReference type="ARBA" id="ARBA00022918"/>
    </source>
</evidence>
<accession>A0ABQ5GCC1</accession>
<dbReference type="PANTHER" id="PTHR37984">
    <property type="entry name" value="PROTEIN CBG26694"/>
    <property type="match status" value="1"/>
</dbReference>